<dbReference type="SUPFAM" id="SSF53850">
    <property type="entry name" value="Periplasmic binding protein-like II"/>
    <property type="match status" value="1"/>
</dbReference>
<dbReference type="Pfam" id="PF00126">
    <property type="entry name" value="HTH_1"/>
    <property type="match status" value="1"/>
</dbReference>
<protein>
    <submittedName>
        <fullName evidence="6">Transcriptional regulator, LysR family</fullName>
    </submittedName>
</protein>
<evidence type="ECO:0000313" key="7">
    <source>
        <dbReference type="Proteomes" id="UP000198629"/>
    </source>
</evidence>
<sequence>MAQLDQVAMMKLVLAVHEKGSLTAAAEVLSVSPPTVVRQLALLEATLGVALFTRTTRKIHITNEGELYLEYARRILKELDALTLNLNARKGYPQEGGTQALSGHMVITAPVQFGRMHVMPMINAFMAQHPQVTVQLLLQDMLTDLVETGVDIAFRIGGVGLPDVVALPIGEVQRVVCASPEYLAQHTAIQVPADLNHAMGIKNTALNKGQHWKFNDHGQMVQVQPPIRFTTNDIDAAIQHCLAGLGVGVFLSYQVAAHLQSGRLVTLLADYQRPGLPVSIVYPQSKRYLARTHALIQFARSALVFR</sequence>
<dbReference type="STRING" id="492660.SAMN05192566_1685"/>
<dbReference type="PRINTS" id="PR00039">
    <property type="entry name" value="HTHLYSR"/>
</dbReference>
<keyword evidence="3" id="KW-0238">DNA-binding</keyword>
<feature type="domain" description="HTH lysR-type" evidence="5">
    <location>
        <begin position="10"/>
        <end position="62"/>
    </location>
</feature>
<dbReference type="InterPro" id="IPR005119">
    <property type="entry name" value="LysR_subst-bd"/>
</dbReference>
<organism evidence="6 7">
    <name type="scientific">Methylophilus rhizosphaerae</name>
    <dbReference type="NCBI Taxonomy" id="492660"/>
    <lineage>
        <taxon>Bacteria</taxon>
        <taxon>Pseudomonadati</taxon>
        <taxon>Pseudomonadota</taxon>
        <taxon>Betaproteobacteria</taxon>
        <taxon>Nitrosomonadales</taxon>
        <taxon>Methylophilaceae</taxon>
        <taxon>Methylophilus</taxon>
    </lineage>
</organism>
<keyword evidence="4" id="KW-0804">Transcription</keyword>
<evidence type="ECO:0000256" key="2">
    <source>
        <dbReference type="ARBA" id="ARBA00023015"/>
    </source>
</evidence>
<comment type="similarity">
    <text evidence="1">Belongs to the LysR transcriptional regulatory family.</text>
</comment>
<dbReference type="FunFam" id="1.10.10.10:FF:000001">
    <property type="entry name" value="LysR family transcriptional regulator"/>
    <property type="match status" value="1"/>
</dbReference>
<reference evidence="7" key="1">
    <citation type="submission" date="2016-10" db="EMBL/GenBank/DDBJ databases">
        <authorList>
            <person name="Varghese N."/>
            <person name="Submissions S."/>
        </authorList>
    </citation>
    <scope>NUCLEOTIDE SEQUENCE [LARGE SCALE GENOMIC DNA]</scope>
    <source>
        <strain evidence="7">CBMB127</strain>
    </source>
</reference>
<dbReference type="InterPro" id="IPR036388">
    <property type="entry name" value="WH-like_DNA-bd_sf"/>
</dbReference>
<dbReference type="Gene3D" id="3.40.190.290">
    <property type="match status" value="1"/>
</dbReference>
<name>A0A1G9CYC1_9PROT</name>
<dbReference type="RefSeq" id="WP_091471697.1">
    <property type="nucleotide sequence ID" value="NZ_FNFX01000003.1"/>
</dbReference>
<dbReference type="PANTHER" id="PTHR30537:SF5">
    <property type="entry name" value="HTH-TYPE TRANSCRIPTIONAL ACTIVATOR TTDR-RELATED"/>
    <property type="match status" value="1"/>
</dbReference>
<evidence type="ECO:0000256" key="3">
    <source>
        <dbReference type="ARBA" id="ARBA00023125"/>
    </source>
</evidence>
<dbReference type="GO" id="GO:0006351">
    <property type="term" value="P:DNA-templated transcription"/>
    <property type="evidence" value="ECO:0007669"/>
    <property type="project" value="TreeGrafter"/>
</dbReference>
<dbReference type="Pfam" id="PF03466">
    <property type="entry name" value="LysR_substrate"/>
    <property type="match status" value="1"/>
</dbReference>
<keyword evidence="2" id="KW-0805">Transcription regulation</keyword>
<dbReference type="GO" id="GO:0043565">
    <property type="term" value="F:sequence-specific DNA binding"/>
    <property type="evidence" value="ECO:0007669"/>
    <property type="project" value="TreeGrafter"/>
</dbReference>
<accession>A0A1G9CYC1</accession>
<evidence type="ECO:0000259" key="5">
    <source>
        <dbReference type="PROSITE" id="PS50931"/>
    </source>
</evidence>
<keyword evidence="7" id="KW-1185">Reference proteome</keyword>
<dbReference type="Gene3D" id="1.10.10.10">
    <property type="entry name" value="Winged helix-like DNA-binding domain superfamily/Winged helix DNA-binding domain"/>
    <property type="match status" value="1"/>
</dbReference>
<dbReference type="SUPFAM" id="SSF46785">
    <property type="entry name" value="Winged helix' DNA-binding domain"/>
    <property type="match status" value="1"/>
</dbReference>
<evidence type="ECO:0000256" key="4">
    <source>
        <dbReference type="ARBA" id="ARBA00023163"/>
    </source>
</evidence>
<proteinExistence type="inferred from homology"/>
<gene>
    <name evidence="6" type="ORF">SAMN05192566_1685</name>
</gene>
<dbReference type="PANTHER" id="PTHR30537">
    <property type="entry name" value="HTH-TYPE TRANSCRIPTIONAL REGULATOR"/>
    <property type="match status" value="1"/>
</dbReference>
<dbReference type="OrthoDB" id="8705920at2"/>
<dbReference type="EMBL" id="FNFX01000003">
    <property type="protein sequence ID" value="SDK56651.1"/>
    <property type="molecule type" value="Genomic_DNA"/>
</dbReference>
<dbReference type="PROSITE" id="PS50931">
    <property type="entry name" value="HTH_LYSR"/>
    <property type="match status" value="1"/>
</dbReference>
<dbReference type="AlphaFoldDB" id="A0A1G9CYC1"/>
<evidence type="ECO:0000256" key="1">
    <source>
        <dbReference type="ARBA" id="ARBA00009437"/>
    </source>
</evidence>
<dbReference type="InterPro" id="IPR000847">
    <property type="entry name" value="LysR_HTH_N"/>
</dbReference>
<dbReference type="GO" id="GO:0003700">
    <property type="term" value="F:DNA-binding transcription factor activity"/>
    <property type="evidence" value="ECO:0007669"/>
    <property type="project" value="InterPro"/>
</dbReference>
<evidence type="ECO:0000313" key="6">
    <source>
        <dbReference type="EMBL" id="SDK56651.1"/>
    </source>
</evidence>
<dbReference type="InterPro" id="IPR036390">
    <property type="entry name" value="WH_DNA-bd_sf"/>
</dbReference>
<dbReference type="Proteomes" id="UP000198629">
    <property type="component" value="Unassembled WGS sequence"/>
</dbReference>
<dbReference type="InterPro" id="IPR058163">
    <property type="entry name" value="LysR-type_TF_proteobact-type"/>
</dbReference>